<dbReference type="InterPro" id="IPR035959">
    <property type="entry name" value="RutC-like_sf"/>
</dbReference>
<evidence type="ECO:0000313" key="2">
    <source>
        <dbReference type="EMBL" id="CAB4713329.1"/>
    </source>
</evidence>
<dbReference type="EMBL" id="CAEZWO010000122">
    <property type="protein sequence ID" value="CAB4668209.1"/>
    <property type="molecule type" value="Genomic_DNA"/>
</dbReference>
<evidence type="ECO:0000313" key="6">
    <source>
        <dbReference type="EMBL" id="CAB4927667.1"/>
    </source>
</evidence>
<accession>A0A6J7BLX4</accession>
<dbReference type="Gene3D" id="3.30.1330.40">
    <property type="entry name" value="RutC-like"/>
    <property type="match status" value="1"/>
</dbReference>
<dbReference type="Pfam" id="PF01042">
    <property type="entry name" value="Ribonuc_L-PSP"/>
    <property type="match status" value="1"/>
</dbReference>
<dbReference type="GO" id="GO:0005829">
    <property type="term" value="C:cytosol"/>
    <property type="evidence" value="ECO:0007669"/>
    <property type="project" value="TreeGrafter"/>
</dbReference>
<dbReference type="EMBL" id="CAFBRB010000064">
    <property type="protein sequence ID" value="CAB5075040.1"/>
    <property type="molecule type" value="Genomic_DNA"/>
</dbReference>
<dbReference type="SUPFAM" id="SSF55298">
    <property type="entry name" value="YjgF-like"/>
    <property type="match status" value="1"/>
</dbReference>
<dbReference type="CDD" id="cd00448">
    <property type="entry name" value="YjgF_YER057c_UK114_family"/>
    <property type="match status" value="1"/>
</dbReference>
<dbReference type="InterPro" id="IPR006175">
    <property type="entry name" value="YjgF/YER057c/UK114"/>
</dbReference>
<dbReference type="EMBL" id="CAFAZX010000095">
    <property type="protein sequence ID" value="CAB4845193.1"/>
    <property type="molecule type" value="Genomic_DNA"/>
</dbReference>
<evidence type="ECO:0000313" key="5">
    <source>
        <dbReference type="EMBL" id="CAB4845193.1"/>
    </source>
</evidence>
<evidence type="ECO:0000313" key="4">
    <source>
        <dbReference type="EMBL" id="CAB4829341.1"/>
    </source>
</evidence>
<dbReference type="PANTHER" id="PTHR11803:SF39">
    <property type="entry name" value="2-IMINOBUTANOATE_2-IMINOPROPANOATE DEAMINASE"/>
    <property type="match status" value="1"/>
</dbReference>
<reference evidence="5" key="1">
    <citation type="submission" date="2020-05" db="EMBL/GenBank/DDBJ databases">
        <authorList>
            <person name="Chiriac C."/>
            <person name="Salcher M."/>
            <person name="Ghai R."/>
            <person name="Kavagutti S V."/>
        </authorList>
    </citation>
    <scope>NUCLEOTIDE SEQUENCE</scope>
</reference>
<proteinExistence type="predicted"/>
<evidence type="ECO:0000313" key="7">
    <source>
        <dbReference type="EMBL" id="CAB4983676.1"/>
    </source>
</evidence>
<dbReference type="EMBL" id="CAEZYB010000152">
    <property type="protein sequence ID" value="CAB4713329.1"/>
    <property type="molecule type" value="Genomic_DNA"/>
</dbReference>
<evidence type="ECO:0000313" key="8">
    <source>
        <dbReference type="EMBL" id="CAB5075040.1"/>
    </source>
</evidence>
<dbReference type="EMBL" id="CAFBMY010000098">
    <property type="protein sequence ID" value="CAB4927667.1"/>
    <property type="molecule type" value="Genomic_DNA"/>
</dbReference>
<dbReference type="AlphaFoldDB" id="A0A6J7BLX4"/>
<sequence length="123" mass="13167">MEHVNAVGAPPPGGTYSHGVVAHGFLYTCGMGPADPVTGKIVEGGVGEQTRQTLRNLQKVLDAKGATFSQVVKVTTHLQEVLRDFKEYDAAYSEFFTAPYPVRTTVGSDLNGILVEIDFVVAL</sequence>
<dbReference type="EMBL" id="CAFBOJ010000094">
    <property type="protein sequence ID" value="CAB4983676.1"/>
    <property type="molecule type" value="Genomic_DNA"/>
</dbReference>
<gene>
    <name evidence="1" type="ORF">UFOPK2254_01124</name>
    <name evidence="2" type="ORF">UFOPK2646_01091</name>
    <name evidence="3" type="ORF">UFOPK2907_00703</name>
    <name evidence="4" type="ORF">UFOPK3197_00759</name>
    <name evidence="5" type="ORF">UFOPK3241_01275</name>
    <name evidence="6" type="ORF">UFOPK3707_00686</name>
    <name evidence="7" type="ORF">UFOPK3937_00875</name>
    <name evidence="8" type="ORF">UFOPK4401_00702</name>
</gene>
<dbReference type="EMBL" id="CAEZZR010000054">
    <property type="protein sequence ID" value="CAB4773731.1"/>
    <property type="molecule type" value="Genomic_DNA"/>
</dbReference>
<name>A0A6J7BLX4_9ZZZZ</name>
<organism evidence="5">
    <name type="scientific">freshwater metagenome</name>
    <dbReference type="NCBI Taxonomy" id="449393"/>
    <lineage>
        <taxon>unclassified sequences</taxon>
        <taxon>metagenomes</taxon>
        <taxon>ecological metagenomes</taxon>
    </lineage>
</organism>
<protein>
    <submittedName>
        <fullName evidence="5">Unannotated protein</fullName>
    </submittedName>
</protein>
<dbReference type="GO" id="GO:0019239">
    <property type="term" value="F:deaminase activity"/>
    <property type="evidence" value="ECO:0007669"/>
    <property type="project" value="TreeGrafter"/>
</dbReference>
<evidence type="ECO:0000313" key="3">
    <source>
        <dbReference type="EMBL" id="CAB4773731.1"/>
    </source>
</evidence>
<dbReference type="EMBL" id="CAFABI010000075">
    <property type="protein sequence ID" value="CAB4829341.1"/>
    <property type="molecule type" value="Genomic_DNA"/>
</dbReference>
<evidence type="ECO:0000313" key="1">
    <source>
        <dbReference type="EMBL" id="CAB4668209.1"/>
    </source>
</evidence>
<dbReference type="PANTHER" id="PTHR11803">
    <property type="entry name" value="2-IMINOBUTANOATE/2-IMINOPROPANOATE DEAMINASE RIDA"/>
    <property type="match status" value="1"/>
</dbReference>